<comment type="pathway">
    <text evidence="1 9">Porphyrin-containing compound metabolism; protoporphyrin-IX biosynthesis; coproporphyrinogen-III from 5-aminolevulinate: step 3/4.</text>
</comment>
<dbReference type="InterPro" id="IPR036108">
    <property type="entry name" value="4pyrrol_syn_uPrphyn_synt_sf"/>
</dbReference>
<feature type="domain" description="Tetrapyrrole biosynthesis uroporphyrinogen III synthase" evidence="10">
    <location>
        <begin position="19"/>
        <end position="242"/>
    </location>
</feature>
<evidence type="ECO:0000256" key="9">
    <source>
        <dbReference type="RuleBase" id="RU366031"/>
    </source>
</evidence>
<protein>
    <recommendedName>
        <fullName evidence="7 9">Uroporphyrinogen-III synthase</fullName>
        <ecNumber evidence="3 9">4.2.1.75</ecNumber>
    </recommendedName>
</protein>
<comment type="similarity">
    <text evidence="2 9">Belongs to the uroporphyrinogen-III synthase family.</text>
</comment>
<evidence type="ECO:0000256" key="4">
    <source>
        <dbReference type="ARBA" id="ARBA00023239"/>
    </source>
</evidence>
<comment type="function">
    <text evidence="6 9">Catalyzes cyclization of the linear tetrapyrrole, hydroxymethylbilane, to the macrocyclic uroporphyrinogen III.</text>
</comment>
<evidence type="ECO:0000259" key="10">
    <source>
        <dbReference type="Pfam" id="PF02602"/>
    </source>
</evidence>
<dbReference type="Pfam" id="PF02602">
    <property type="entry name" value="HEM4"/>
    <property type="match status" value="1"/>
</dbReference>
<reference evidence="11 12" key="1">
    <citation type="submission" date="2023-09" db="EMBL/GenBank/DDBJ databases">
        <authorList>
            <person name="Rey-Velasco X."/>
        </authorList>
    </citation>
    <scope>NUCLEOTIDE SEQUENCE [LARGE SCALE GENOMIC DNA]</scope>
    <source>
        <strain evidence="11 12">W431</strain>
    </source>
</reference>
<comment type="caution">
    <text evidence="11">The sequence shown here is derived from an EMBL/GenBank/DDBJ whole genome shotgun (WGS) entry which is preliminary data.</text>
</comment>
<name>A0ABU3A8Q3_9GAMM</name>
<dbReference type="EMBL" id="JAVRIF010000014">
    <property type="protein sequence ID" value="MDT0605341.1"/>
    <property type="molecule type" value="Genomic_DNA"/>
</dbReference>
<dbReference type="PANTHER" id="PTHR38042">
    <property type="entry name" value="UROPORPHYRINOGEN-III SYNTHASE, CHLOROPLASTIC"/>
    <property type="match status" value="1"/>
</dbReference>
<dbReference type="InterPro" id="IPR003754">
    <property type="entry name" value="4pyrrol_synth_uPrphyn_synth"/>
</dbReference>
<evidence type="ECO:0000256" key="3">
    <source>
        <dbReference type="ARBA" id="ARBA00013109"/>
    </source>
</evidence>
<organism evidence="11 12">
    <name type="scientific">Thalassotalea castellviae</name>
    <dbReference type="NCBI Taxonomy" id="3075612"/>
    <lineage>
        <taxon>Bacteria</taxon>
        <taxon>Pseudomonadati</taxon>
        <taxon>Pseudomonadota</taxon>
        <taxon>Gammaproteobacteria</taxon>
        <taxon>Alteromonadales</taxon>
        <taxon>Colwelliaceae</taxon>
        <taxon>Thalassotalea</taxon>
    </lineage>
</organism>
<comment type="catalytic activity">
    <reaction evidence="8 9">
        <text>hydroxymethylbilane = uroporphyrinogen III + H2O</text>
        <dbReference type="Rhea" id="RHEA:18965"/>
        <dbReference type="ChEBI" id="CHEBI:15377"/>
        <dbReference type="ChEBI" id="CHEBI:57308"/>
        <dbReference type="ChEBI" id="CHEBI:57845"/>
        <dbReference type="EC" id="4.2.1.75"/>
    </reaction>
</comment>
<gene>
    <name evidence="11" type="ORF">RM573_17195</name>
</gene>
<evidence type="ECO:0000256" key="1">
    <source>
        <dbReference type="ARBA" id="ARBA00004772"/>
    </source>
</evidence>
<dbReference type="InterPro" id="IPR039793">
    <property type="entry name" value="UROS/Hem4"/>
</dbReference>
<accession>A0ABU3A8Q3</accession>
<dbReference type="Proteomes" id="UP001266357">
    <property type="component" value="Unassembled WGS sequence"/>
</dbReference>
<evidence type="ECO:0000256" key="6">
    <source>
        <dbReference type="ARBA" id="ARBA00037589"/>
    </source>
</evidence>
<evidence type="ECO:0000313" key="12">
    <source>
        <dbReference type="Proteomes" id="UP001266357"/>
    </source>
</evidence>
<proteinExistence type="inferred from homology"/>
<sequence length="255" mass="28467">MSKPFKVAITRPQQQGLALQDALNEVGISSLCQPLFTYRLNTSQLAIAEQVEKLQPSIVIFISAAAVEYANQAFSLSSWINSKQLIVAVGKKTLTALTTLGIQAICPELHNSEGILALPQFIPAQIKQNHKNILIVRGDGGREFLAEQLCIRGADVEYLESYRREWLALSSQDLDLWQQENINTIIITSNDLLKRVVELIDVTDNYWQNTCLWLVVSERIAHTAKQLGLKNIVNAHSANNQTIISTLLNMESKND</sequence>
<dbReference type="EC" id="4.2.1.75" evidence="3 9"/>
<evidence type="ECO:0000256" key="2">
    <source>
        <dbReference type="ARBA" id="ARBA00008133"/>
    </source>
</evidence>
<keyword evidence="4 9" id="KW-0456">Lyase</keyword>
<dbReference type="Gene3D" id="3.40.50.10090">
    <property type="match status" value="2"/>
</dbReference>
<evidence type="ECO:0000256" key="7">
    <source>
        <dbReference type="ARBA" id="ARBA00040167"/>
    </source>
</evidence>
<evidence type="ECO:0000256" key="8">
    <source>
        <dbReference type="ARBA" id="ARBA00048617"/>
    </source>
</evidence>
<keyword evidence="12" id="KW-1185">Reference proteome</keyword>
<keyword evidence="5 9" id="KW-0627">Porphyrin biosynthesis</keyword>
<dbReference type="SUPFAM" id="SSF69618">
    <property type="entry name" value="HemD-like"/>
    <property type="match status" value="1"/>
</dbReference>
<dbReference type="PANTHER" id="PTHR38042:SF1">
    <property type="entry name" value="UROPORPHYRINOGEN-III SYNTHASE, CHLOROPLASTIC"/>
    <property type="match status" value="1"/>
</dbReference>
<dbReference type="RefSeq" id="WP_311585000.1">
    <property type="nucleotide sequence ID" value="NZ_JAVRIF010000014.1"/>
</dbReference>
<evidence type="ECO:0000256" key="5">
    <source>
        <dbReference type="ARBA" id="ARBA00023244"/>
    </source>
</evidence>
<evidence type="ECO:0000313" key="11">
    <source>
        <dbReference type="EMBL" id="MDT0605341.1"/>
    </source>
</evidence>
<dbReference type="GO" id="GO:0004852">
    <property type="term" value="F:uroporphyrinogen-III synthase activity"/>
    <property type="evidence" value="ECO:0007669"/>
    <property type="project" value="UniProtKB-EC"/>
</dbReference>
<dbReference type="CDD" id="cd06578">
    <property type="entry name" value="HemD"/>
    <property type="match status" value="1"/>
</dbReference>